<dbReference type="RefSeq" id="WP_231440513.1">
    <property type="nucleotide sequence ID" value="NZ_JAJOMB010000004.1"/>
</dbReference>
<dbReference type="EMBL" id="JAJOMB010000004">
    <property type="protein sequence ID" value="MCD5311336.1"/>
    <property type="molecule type" value="Genomic_DNA"/>
</dbReference>
<dbReference type="PANTHER" id="PTHR46796">
    <property type="entry name" value="HTH-TYPE TRANSCRIPTIONAL ACTIVATOR RHAS-RELATED"/>
    <property type="match status" value="1"/>
</dbReference>
<evidence type="ECO:0000256" key="2">
    <source>
        <dbReference type="ARBA" id="ARBA00023125"/>
    </source>
</evidence>
<dbReference type="GO" id="GO:0003700">
    <property type="term" value="F:DNA-binding transcription factor activity"/>
    <property type="evidence" value="ECO:0007669"/>
    <property type="project" value="InterPro"/>
</dbReference>
<name>A0A9X1STI2_9ACTN</name>
<dbReference type="InterPro" id="IPR050204">
    <property type="entry name" value="AraC_XylS_family_regulators"/>
</dbReference>
<evidence type="ECO:0000313" key="5">
    <source>
        <dbReference type="EMBL" id="MCD5311336.1"/>
    </source>
</evidence>
<feature type="domain" description="HTH araC/xylS-type" evidence="4">
    <location>
        <begin position="224"/>
        <end position="326"/>
    </location>
</feature>
<keyword evidence="6" id="KW-1185">Reference proteome</keyword>
<organism evidence="5 6">
    <name type="scientific">Kineosporia babensis</name>
    <dbReference type="NCBI Taxonomy" id="499548"/>
    <lineage>
        <taxon>Bacteria</taxon>
        <taxon>Bacillati</taxon>
        <taxon>Actinomycetota</taxon>
        <taxon>Actinomycetes</taxon>
        <taxon>Kineosporiales</taxon>
        <taxon>Kineosporiaceae</taxon>
        <taxon>Kineosporia</taxon>
    </lineage>
</organism>
<dbReference type="InterPro" id="IPR009057">
    <property type="entry name" value="Homeodomain-like_sf"/>
</dbReference>
<dbReference type="AlphaFoldDB" id="A0A9X1STI2"/>
<dbReference type="Gene3D" id="1.10.10.60">
    <property type="entry name" value="Homeodomain-like"/>
    <property type="match status" value="1"/>
</dbReference>
<dbReference type="SMART" id="SM00342">
    <property type="entry name" value="HTH_ARAC"/>
    <property type="match status" value="1"/>
</dbReference>
<dbReference type="InterPro" id="IPR018060">
    <property type="entry name" value="HTH_AraC"/>
</dbReference>
<dbReference type="Proteomes" id="UP001138997">
    <property type="component" value="Unassembled WGS sequence"/>
</dbReference>
<dbReference type="SUPFAM" id="SSF46689">
    <property type="entry name" value="Homeodomain-like"/>
    <property type="match status" value="2"/>
</dbReference>
<keyword evidence="1" id="KW-0805">Transcription regulation</keyword>
<gene>
    <name evidence="5" type="ORF">LR394_10530</name>
</gene>
<evidence type="ECO:0000259" key="4">
    <source>
        <dbReference type="PROSITE" id="PS01124"/>
    </source>
</evidence>
<keyword evidence="2" id="KW-0238">DNA-binding</keyword>
<dbReference type="PANTHER" id="PTHR46796:SF12">
    <property type="entry name" value="HTH-TYPE DNA-BINDING TRANSCRIPTIONAL ACTIVATOR EUTR"/>
    <property type="match status" value="1"/>
</dbReference>
<evidence type="ECO:0000256" key="3">
    <source>
        <dbReference type="ARBA" id="ARBA00023163"/>
    </source>
</evidence>
<keyword evidence="3" id="KW-0804">Transcription</keyword>
<sequence length="326" mass="35499">MAHSEGGVRTSSVVTDRPDVAGELIGRIFARTRLDLDAVDEDFEFRVVRAEAGELACGIQQWGFTGRSVSEPLSTFATILVTGGSMSQARPGRPDLVLGPGQVWRSDTVQATNATWTPHSTFTTVHLPLASIAQAAEERADGPGAEVRFLDNTPVDAACGRYWADLMRMTYREAIAAQSGLASPILRAHLIRTLTTAALNVFPNSTLTSQYLRDSGQVGPATLRRAVAYMYTHSAQPLTLGQIALAAGISARALQRAFVRHYECTPMKFLQGLRLEQAHRELQAADPTYGDTVTEIARRWGYASPGRFTIAYHRAYGVHPSVTLQK</sequence>
<proteinExistence type="predicted"/>
<protein>
    <submittedName>
        <fullName evidence="5">AraC family transcriptional regulator</fullName>
    </submittedName>
</protein>
<dbReference type="Pfam" id="PF12833">
    <property type="entry name" value="HTH_18"/>
    <property type="match status" value="1"/>
</dbReference>
<comment type="caution">
    <text evidence="5">The sequence shown here is derived from an EMBL/GenBank/DDBJ whole genome shotgun (WGS) entry which is preliminary data.</text>
</comment>
<reference evidence="5" key="1">
    <citation type="submission" date="2021-11" db="EMBL/GenBank/DDBJ databases">
        <title>Streptomyces corallinus and Kineosporia corallina sp. nov., two new coral-derived marine actinobacteria.</title>
        <authorList>
            <person name="Buangrab K."/>
            <person name="Sutthacheep M."/>
            <person name="Yeemin T."/>
            <person name="Harunari E."/>
            <person name="Igarashi Y."/>
            <person name="Sripreechasak P."/>
            <person name="Kanchanasin P."/>
            <person name="Tanasupawat S."/>
            <person name="Phongsopitanun W."/>
        </authorList>
    </citation>
    <scope>NUCLEOTIDE SEQUENCE</scope>
    <source>
        <strain evidence="5">JCM 31032</strain>
    </source>
</reference>
<dbReference type="Pfam" id="PF14525">
    <property type="entry name" value="AraC_binding_2"/>
    <property type="match status" value="1"/>
</dbReference>
<evidence type="ECO:0000256" key="1">
    <source>
        <dbReference type="ARBA" id="ARBA00023015"/>
    </source>
</evidence>
<dbReference type="GO" id="GO:0043565">
    <property type="term" value="F:sequence-specific DNA binding"/>
    <property type="evidence" value="ECO:0007669"/>
    <property type="project" value="InterPro"/>
</dbReference>
<accession>A0A9X1STI2</accession>
<dbReference type="PROSITE" id="PS01124">
    <property type="entry name" value="HTH_ARAC_FAMILY_2"/>
    <property type="match status" value="1"/>
</dbReference>
<evidence type="ECO:0000313" key="6">
    <source>
        <dbReference type="Proteomes" id="UP001138997"/>
    </source>
</evidence>
<dbReference type="InterPro" id="IPR035418">
    <property type="entry name" value="AraC-bd_2"/>
</dbReference>